<keyword evidence="7" id="KW-0520">NAD</keyword>
<dbReference type="InterPro" id="IPR029035">
    <property type="entry name" value="DHS-like_NAD/FAD-binding_dom"/>
</dbReference>
<evidence type="ECO:0000256" key="6">
    <source>
        <dbReference type="ARBA" id="ARBA00022989"/>
    </source>
</evidence>
<organism evidence="12 13">
    <name type="scientific">Paramecium tetraurelia</name>
    <dbReference type="NCBI Taxonomy" id="5888"/>
    <lineage>
        <taxon>Eukaryota</taxon>
        <taxon>Sar</taxon>
        <taxon>Alveolata</taxon>
        <taxon>Ciliophora</taxon>
        <taxon>Intramacronucleata</taxon>
        <taxon>Oligohymenophorea</taxon>
        <taxon>Peniculida</taxon>
        <taxon>Parameciidae</taxon>
        <taxon>Paramecium</taxon>
    </lineage>
</organism>
<keyword evidence="5" id="KW-1278">Translocase</keyword>
<evidence type="ECO:0000256" key="8">
    <source>
        <dbReference type="ARBA" id="ARBA00023136"/>
    </source>
</evidence>
<dbReference type="InterPro" id="IPR034300">
    <property type="entry name" value="PNTB-like"/>
</dbReference>
<dbReference type="EMBL" id="CT867997">
    <property type="protein sequence ID" value="CAK58431.1"/>
    <property type="molecule type" value="Genomic_DNA"/>
</dbReference>
<evidence type="ECO:0000313" key="12">
    <source>
        <dbReference type="EMBL" id="CAK58431.1"/>
    </source>
</evidence>
<name>A0BIR4_PARTE</name>
<dbReference type="GO" id="GO:0008750">
    <property type="term" value="F:proton-translocating NAD(P)+ transhydrogenase activity"/>
    <property type="evidence" value="ECO:0007669"/>
    <property type="project" value="UniProtKB-EC"/>
</dbReference>
<dbReference type="Proteomes" id="UP000000600">
    <property type="component" value="Unassembled WGS sequence"/>
</dbReference>
<dbReference type="InParanoid" id="A0BIR4"/>
<comment type="catalytic activity">
    <reaction evidence="9">
        <text>NAD(+) + NADPH + H(+)(in) = NADH + NADP(+) + H(+)(out)</text>
        <dbReference type="Rhea" id="RHEA:47992"/>
        <dbReference type="ChEBI" id="CHEBI:15378"/>
        <dbReference type="ChEBI" id="CHEBI:57540"/>
        <dbReference type="ChEBI" id="CHEBI:57783"/>
        <dbReference type="ChEBI" id="CHEBI:57945"/>
        <dbReference type="ChEBI" id="CHEBI:58349"/>
        <dbReference type="EC" id="7.1.1.1"/>
    </reaction>
</comment>
<keyword evidence="4" id="KW-0521">NADP</keyword>
<dbReference type="GeneID" id="5011613"/>
<dbReference type="PANTHER" id="PTHR10160:SF19">
    <property type="entry name" value="PROTON-TRANSLOCATING NAD(P)(+) TRANSHYDROGENASE"/>
    <property type="match status" value="1"/>
</dbReference>
<evidence type="ECO:0000259" key="11">
    <source>
        <dbReference type="Pfam" id="PF02233"/>
    </source>
</evidence>
<evidence type="ECO:0000256" key="5">
    <source>
        <dbReference type="ARBA" id="ARBA00022967"/>
    </source>
</evidence>
<dbReference type="AlphaFoldDB" id="A0BIR4"/>
<feature type="domain" description="NADP transhydrogenase beta-like" evidence="11">
    <location>
        <begin position="1"/>
        <end position="125"/>
    </location>
</feature>
<dbReference type="GO" id="GO:0016020">
    <property type="term" value="C:membrane"/>
    <property type="evidence" value="ECO:0007669"/>
    <property type="project" value="UniProtKB-SubCell"/>
</dbReference>
<dbReference type="SUPFAM" id="SSF52467">
    <property type="entry name" value="DHS-like NAD/FAD-binding domain"/>
    <property type="match status" value="1"/>
</dbReference>
<proteinExistence type="predicted"/>
<evidence type="ECO:0000256" key="3">
    <source>
        <dbReference type="ARBA" id="ARBA00022692"/>
    </source>
</evidence>
<evidence type="ECO:0000256" key="9">
    <source>
        <dbReference type="ARBA" id="ARBA00048202"/>
    </source>
</evidence>
<dbReference type="EC" id="7.1.1.1" evidence="2"/>
<evidence type="ECO:0000256" key="4">
    <source>
        <dbReference type="ARBA" id="ARBA00022857"/>
    </source>
</evidence>
<dbReference type="Pfam" id="PF02233">
    <property type="entry name" value="PNTB"/>
    <property type="match status" value="1"/>
</dbReference>
<evidence type="ECO:0000256" key="7">
    <source>
        <dbReference type="ARBA" id="ARBA00023027"/>
    </source>
</evidence>
<dbReference type="HOGENOM" id="CLU_1985892_0_0_1"/>
<evidence type="ECO:0000256" key="10">
    <source>
        <dbReference type="SAM" id="Phobius"/>
    </source>
</evidence>
<keyword evidence="3 10" id="KW-0812">Transmembrane</keyword>
<dbReference type="PANTHER" id="PTHR10160">
    <property type="entry name" value="NAD(P) TRANSHYDROGENASE"/>
    <property type="match status" value="1"/>
</dbReference>
<dbReference type="OrthoDB" id="37244at2759"/>
<evidence type="ECO:0000256" key="1">
    <source>
        <dbReference type="ARBA" id="ARBA00004141"/>
    </source>
</evidence>
<dbReference type="STRING" id="5888.A0BIR4"/>
<dbReference type="eggNOG" id="ENOG502QQ0A">
    <property type="taxonomic scope" value="Eukaryota"/>
</dbReference>
<dbReference type="KEGG" id="ptm:GSPATT00004803001"/>
<feature type="transmembrane region" description="Helical" evidence="10">
    <location>
        <begin position="6"/>
        <end position="26"/>
    </location>
</feature>
<comment type="subcellular location">
    <subcellularLocation>
        <location evidence="1">Membrane</location>
        <topology evidence="1">Multi-pass membrane protein</topology>
    </subcellularLocation>
</comment>
<evidence type="ECO:0000313" key="13">
    <source>
        <dbReference type="Proteomes" id="UP000000600"/>
    </source>
</evidence>
<accession>A0BIR4</accession>
<keyword evidence="13" id="KW-1185">Reference proteome</keyword>
<reference evidence="12 13" key="1">
    <citation type="journal article" date="2006" name="Nature">
        <title>Global trends of whole-genome duplications revealed by the ciliate Paramecium tetraurelia.</title>
        <authorList>
            <consortium name="Genoscope"/>
            <person name="Aury J.-M."/>
            <person name="Jaillon O."/>
            <person name="Duret L."/>
            <person name="Noel B."/>
            <person name="Jubin C."/>
            <person name="Porcel B.M."/>
            <person name="Segurens B."/>
            <person name="Daubin V."/>
            <person name="Anthouard V."/>
            <person name="Aiach N."/>
            <person name="Arnaiz O."/>
            <person name="Billaut A."/>
            <person name="Beisson J."/>
            <person name="Blanc I."/>
            <person name="Bouhouche K."/>
            <person name="Camara F."/>
            <person name="Duharcourt S."/>
            <person name="Guigo R."/>
            <person name="Gogendeau D."/>
            <person name="Katinka M."/>
            <person name="Keller A.-M."/>
            <person name="Kissmehl R."/>
            <person name="Klotz C."/>
            <person name="Koll F."/>
            <person name="Le Moue A."/>
            <person name="Lepere C."/>
            <person name="Malinsky S."/>
            <person name="Nowacki M."/>
            <person name="Nowak J.K."/>
            <person name="Plattner H."/>
            <person name="Poulain J."/>
            <person name="Ruiz F."/>
            <person name="Serrano V."/>
            <person name="Zagulski M."/>
            <person name="Dessen P."/>
            <person name="Betermier M."/>
            <person name="Weissenbach J."/>
            <person name="Scarpelli C."/>
            <person name="Schachter V."/>
            <person name="Sperling L."/>
            <person name="Meyer E."/>
            <person name="Cohen J."/>
            <person name="Wincker P."/>
        </authorList>
    </citation>
    <scope>NUCLEOTIDE SEQUENCE [LARGE SCALE GENOMIC DNA]</scope>
    <source>
        <strain evidence="12 13">Stock d4-2</strain>
    </source>
</reference>
<dbReference type="Gene3D" id="3.40.50.1220">
    <property type="entry name" value="TPP-binding domain"/>
    <property type="match status" value="1"/>
</dbReference>
<keyword evidence="8 10" id="KW-0472">Membrane</keyword>
<gene>
    <name evidence="12" type="ORF">GSPATT00004803001</name>
</gene>
<sequence>MLDNPFLTIVGAFVGSSGAILSQIMCNFMNRNLTIIQDTKVEGIHTEINIEYAVEMMVNSKSIIILPGYGLAQYPVADMCKTLIDQGIKVRFGIHPVPGRMPGQLNVLLAEAGIPYDIVFQMEEIQ</sequence>
<evidence type="ECO:0000256" key="2">
    <source>
        <dbReference type="ARBA" id="ARBA00012943"/>
    </source>
</evidence>
<keyword evidence="6 10" id="KW-1133">Transmembrane helix</keyword>
<protein>
    <recommendedName>
        <fullName evidence="2">proton-translocating NAD(P)(+) transhydrogenase</fullName>
        <ecNumber evidence="2">7.1.1.1</ecNumber>
    </recommendedName>
</protein>
<dbReference type="RefSeq" id="XP_001425829.1">
    <property type="nucleotide sequence ID" value="XM_001425792.2"/>
</dbReference>